<proteinExistence type="predicted"/>
<dbReference type="EMBL" id="WTYO01000004">
    <property type="protein sequence ID" value="MXO69106.1"/>
    <property type="molecule type" value="Genomic_DNA"/>
</dbReference>
<comment type="caution">
    <text evidence="1">The sequence shown here is derived from an EMBL/GenBank/DDBJ whole genome shotgun (WGS) entry which is preliminary data.</text>
</comment>
<name>A0ABW9UW86_9SPHN</name>
<accession>A0ABW9UW86</accession>
<protein>
    <submittedName>
        <fullName evidence="1">DUF1203 domain-containing protein</fullName>
    </submittedName>
</protein>
<dbReference type="Proteomes" id="UP000444401">
    <property type="component" value="Unassembled WGS sequence"/>
</dbReference>
<evidence type="ECO:0000313" key="1">
    <source>
        <dbReference type="EMBL" id="MXO69106.1"/>
    </source>
</evidence>
<keyword evidence="2" id="KW-1185">Reference proteome</keyword>
<organism evidence="1 2">
    <name type="scientific">Pelagerythrobacter marinus</name>
    <dbReference type="NCBI Taxonomy" id="538382"/>
    <lineage>
        <taxon>Bacteria</taxon>
        <taxon>Pseudomonadati</taxon>
        <taxon>Pseudomonadota</taxon>
        <taxon>Alphaproteobacteria</taxon>
        <taxon>Sphingomonadales</taxon>
        <taxon>Erythrobacteraceae</taxon>
        <taxon>Pelagerythrobacter</taxon>
    </lineage>
</organism>
<evidence type="ECO:0000313" key="2">
    <source>
        <dbReference type="Proteomes" id="UP000444401"/>
    </source>
</evidence>
<dbReference type="InterPro" id="IPR009593">
    <property type="entry name" value="DUF1203"/>
</dbReference>
<reference evidence="1 2" key="1">
    <citation type="submission" date="2019-12" db="EMBL/GenBank/DDBJ databases">
        <title>Genomic-based taxomic classification of the family Erythrobacteraceae.</title>
        <authorList>
            <person name="Xu L."/>
        </authorList>
    </citation>
    <scope>NUCLEOTIDE SEQUENCE [LARGE SCALE GENOMIC DNA]</scope>
    <source>
        <strain evidence="1 2">H32</strain>
    </source>
</reference>
<gene>
    <name evidence="1" type="ORF">GRI72_09740</name>
</gene>
<dbReference type="Pfam" id="PF06718">
    <property type="entry name" value="DUF1203"/>
    <property type="match status" value="1"/>
</dbReference>
<sequence length="158" mass="17476">MTYRIRGLDPAQFADRFAMDGDALAATLSQRLTARPEGYYACRVSLQEAAPGEEVLLTNFTHHDPANPYRSAFAIYVRRDADEPAEFVDSLPPVLRRRPIALRGYTADGCLHRASLALADDVDAAIRALLEDPDIAYIDAHNAAHGCFAARVERYRGL</sequence>